<comment type="caution">
    <text evidence="14">The sequence shown here is derived from an EMBL/GenBank/DDBJ whole genome shotgun (WGS) entry which is preliminary data.</text>
</comment>
<comment type="cofactor">
    <cofactor evidence="11">
        <name>[4Fe-4S] cluster</name>
        <dbReference type="ChEBI" id="CHEBI:49883"/>
    </cofactor>
    <text evidence="11">Binds 1 [4Fe-4S] cluster per subunit. Following nitrosylation of the [4Fe-4S] cluster binds 1 [4Fe-8(NO)] cluster per subunit.</text>
</comment>
<feature type="binding site" evidence="11">
    <location>
        <position position="63"/>
    </location>
    <ligand>
        <name>[4Fe-4S] cluster</name>
        <dbReference type="ChEBI" id="CHEBI:49883"/>
    </ligand>
</feature>
<keyword evidence="3 11" id="KW-0004">4Fe-4S</keyword>
<dbReference type="InterPro" id="IPR034768">
    <property type="entry name" value="4FE4S_WBL"/>
</dbReference>
<feature type="domain" description="4Fe-4S Wbl-type" evidence="13">
    <location>
        <begin position="36"/>
        <end position="96"/>
    </location>
</feature>
<keyword evidence="15" id="KW-1185">Reference proteome</keyword>
<feature type="binding site" evidence="11">
    <location>
        <position position="37"/>
    </location>
    <ligand>
        <name>[4Fe-4S] cluster</name>
        <dbReference type="ChEBI" id="CHEBI:49883"/>
    </ligand>
</feature>
<evidence type="ECO:0000256" key="8">
    <source>
        <dbReference type="ARBA" id="ARBA00023125"/>
    </source>
</evidence>
<dbReference type="SUPFAM" id="SSF47413">
    <property type="entry name" value="lambda repressor-like DNA-binding domains"/>
    <property type="match status" value="1"/>
</dbReference>
<comment type="PTM">
    <text evidence="11">Upon Fe-S cluster removal intramolecular disulfide bonds are formed.</text>
</comment>
<proteinExistence type="inferred from homology"/>
<evidence type="ECO:0000256" key="2">
    <source>
        <dbReference type="ARBA" id="ARBA00006597"/>
    </source>
</evidence>
<keyword evidence="6 11" id="KW-0411">Iron-sulfur</keyword>
<evidence type="ECO:0000256" key="10">
    <source>
        <dbReference type="ARBA" id="ARBA00023163"/>
    </source>
</evidence>
<keyword evidence="11" id="KW-0963">Cytoplasm</keyword>
<reference evidence="15" key="1">
    <citation type="journal article" date="2019" name="Int. J. Syst. Evol. Microbiol.">
        <title>The Global Catalogue of Microorganisms (GCM) 10K type strain sequencing project: providing services to taxonomists for standard genome sequencing and annotation.</title>
        <authorList>
            <consortium name="The Broad Institute Genomics Platform"/>
            <consortium name="The Broad Institute Genome Sequencing Center for Infectious Disease"/>
            <person name="Wu L."/>
            <person name="Ma J."/>
        </authorList>
    </citation>
    <scope>NUCLEOTIDE SEQUENCE [LARGE SCALE GENOMIC DNA]</scope>
    <source>
        <strain evidence="15">TBRC 7912</strain>
    </source>
</reference>
<keyword evidence="4 11" id="KW-0479">Metal-binding</keyword>
<dbReference type="Proteomes" id="UP001595698">
    <property type="component" value="Unassembled WGS sequence"/>
</dbReference>
<dbReference type="RefSeq" id="WP_386194935.1">
    <property type="nucleotide sequence ID" value="NZ_JBHSBC010000039.1"/>
</dbReference>
<dbReference type="CDD" id="cd00093">
    <property type="entry name" value="HTH_XRE"/>
    <property type="match status" value="1"/>
</dbReference>
<feature type="binding site" evidence="11">
    <location>
        <position position="66"/>
    </location>
    <ligand>
        <name>[4Fe-4S] cluster</name>
        <dbReference type="ChEBI" id="CHEBI:49883"/>
    </ligand>
</feature>
<gene>
    <name evidence="11" type="primary">whiB</name>
    <name evidence="14" type="ORF">ACFOYY_32675</name>
</gene>
<comment type="PTM">
    <text evidence="11">The Fe-S cluster can be nitrosylated by nitric oxide (NO).</text>
</comment>
<evidence type="ECO:0000313" key="14">
    <source>
        <dbReference type="EMBL" id="MFC3984921.1"/>
    </source>
</evidence>
<keyword evidence="9 11" id="KW-1015">Disulfide bond</keyword>
<protein>
    <recommendedName>
        <fullName evidence="11">Transcriptional regulator WhiB</fullName>
    </recommendedName>
</protein>
<evidence type="ECO:0000259" key="13">
    <source>
        <dbReference type="PROSITE" id="PS51674"/>
    </source>
</evidence>
<comment type="similarity">
    <text evidence="2 11">Belongs to the WhiB family.</text>
</comment>
<evidence type="ECO:0000313" key="15">
    <source>
        <dbReference type="Proteomes" id="UP001595698"/>
    </source>
</evidence>
<dbReference type="PANTHER" id="PTHR38839">
    <property type="entry name" value="TRANSCRIPTIONAL REGULATOR WHID-RELATED"/>
    <property type="match status" value="1"/>
</dbReference>
<name>A0ABV8FAJ9_9ACTN</name>
<dbReference type="Pfam" id="PF02467">
    <property type="entry name" value="Whib"/>
    <property type="match status" value="1"/>
</dbReference>
<sequence>MWPVLGDRHQGRRACRHRHRGRAPGERLVKGVERAACRRVDAELFFPVSYTIRPAVDAAKVVCSSCPILDECRTYALEAAEPDGIWGGLTPAERAELLRGPRASAPDVGALQLRQALNACRERLDWTWRQVADALGVTEALVSKLGSGRRMNPDAMARAWAWAVEQDQTAEVPA</sequence>
<feature type="compositionally biased region" description="Basic residues" evidence="12">
    <location>
        <begin position="10"/>
        <end position="20"/>
    </location>
</feature>
<dbReference type="Gene3D" id="1.10.260.40">
    <property type="entry name" value="lambda repressor-like DNA-binding domains"/>
    <property type="match status" value="1"/>
</dbReference>
<comment type="function">
    <text evidence="11">Acts as a transcriptional regulator. Probably redox-responsive. The apo- but not holo-form probably binds DNA.</text>
</comment>
<keyword evidence="8 11" id="KW-0238">DNA-binding</keyword>
<dbReference type="EMBL" id="JBHSBC010000039">
    <property type="protein sequence ID" value="MFC3984921.1"/>
    <property type="molecule type" value="Genomic_DNA"/>
</dbReference>
<keyword evidence="7 11" id="KW-0805">Transcription regulation</keyword>
<evidence type="ECO:0000256" key="12">
    <source>
        <dbReference type="SAM" id="MobiDB-lite"/>
    </source>
</evidence>
<feature type="binding site" evidence="11">
    <location>
        <position position="72"/>
    </location>
    <ligand>
        <name>[4Fe-4S] cluster</name>
        <dbReference type="ChEBI" id="CHEBI:49883"/>
    </ligand>
</feature>
<dbReference type="HAMAP" id="MF_01479">
    <property type="entry name" value="WhiB"/>
    <property type="match status" value="1"/>
</dbReference>
<evidence type="ECO:0000256" key="9">
    <source>
        <dbReference type="ARBA" id="ARBA00023157"/>
    </source>
</evidence>
<evidence type="ECO:0000256" key="7">
    <source>
        <dbReference type="ARBA" id="ARBA00023015"/>
    </source>
</evidence>
<evidence type="ECO:0000256" key="5">
    <source>
        <dbReference type="ARBA" id="ARBA00023004"/>
    </source>
</evidence>
<comment type="subcellular location">
    <subcellularLocation>
        <location evidence="1 11">Cytoplasm</location>
    </subcellularLocation>
</comment>
<evidence type="ECO:0000256" key="11">
    <source>
        <dbReference type="HAMAP-Rule" id="MF_01479"/>
    </source>
</evidence>
<evidence type="ECO:0000256" key="6">
    <source>
        <dbReference type="ARBA" id="ARBA00023014"/>
    </source>
</evidence>
<dbReference type="InterPro" id="IPR003482">
    <property type="entry name" value="Whib"/>
</dbReference>
<dbReference type="InterPro" id="IPR001387">
    <property type="entry name" value="Cro/C1-type_HTH"/>
</dbReference>
<keyword evidence="5 11" id="KW-0408">Iron</keyword>
<evidence type="ECO:0000256" key="1">
    <source>
        <dbReference type="ARBA" id="ARBA00004496"/>
    </source>
</evidence>
<dbReference type="PROSITE" id="PS51674">
    <property type="entry name" value="4FE4S_WBL"/>
    <property type="match status" value="1"/>
</dbReference>
<evidence type="ECO:0000256" key="4">
    <source>
        <dbReference type="ARBA" id="ARBA00022723"/>
    </source>
</evidence>
<organism evidence="14 15">
    <name type="scientific">Streptosporangium jomthongense</name>
    <dbReference type="NCBI Taxonomy" id="1193683"/>
    <lineage>
        <taxon>Bacteria</taxon>
        <taxon>Bacillati</taxon>
        <taxon>Actinomycetota</taxon>
        <taxon>Actinomycetes</taxon>
        <taxon>Streptosporangiales</taxon>
        <taxon>Streptosporangiaceae</taxon>
        <taxon>Streptosporangium</taxon>
    </lineage>
</organism>
<evidence type="ECO:0000256" key="3">
    <source>
        <dbReference type="ARBA" id="ARBA00022485"/>
    </source>
</evidence>
<feature type="region of interest" description="Disordered" evidence="12">
    <location>
        <begin position="1"/>
        <end position="20"/>
    </location>
</feature>
<dbReference type="InterPro" id="IPR010982">
    <property type="entry name" value="Lambda_DNA-bd_dom_sf"/>
</dbReference>
<accession>A0ABV8FAJ9</accession>
<keyword evidence="10 11" id="KW-0804">Transcription</keyword>